<evidence type="ECO:0000313" key="1">
    <source>
        <dbReference type="EMBL" id="GEO17378.1"/>
    </source>
</evidence>
<accession>A0A512BZK6</accession>
<dbReference type="EMBL" id="BJYU01000102">
    <property type="protein sequence ID" value="GEO17378.1"/>
    <property type="molecule type" value="Genomic_DNA"/>
</dbReference>
<evidence type="ECO:0008006" key="3">
    <source>
        <dbReference type="Google" id="ProtNLM"/>
    </source>
</evidence>
<comment type="caution">
    <text evidence="1">The sequence shown here is derived from an EMBL/GenBank/DDBJ whole genome shotgun (WGS) entry which is preliminary data.</text>
</comment>
<gene>
    <name evidence="1" type="ORF">MAE02_50740</name>
</gene>
<dbReference type="AlphaFoldDB" id="A0A512BZK6"/>
<proteinExistence type="predicted"/>
<dbReference type="RefSeq" id="WP_147022386.1">
    <property type="nucleotide sequence ID" value="NZ_BJYU01000102.1"/>
</dbReference>
<dbReference type="Proteomes" id="UP000321085">
    <property type="component" value="Unassembled WGS sequence"/>
</dbReference>
<sequence length="107" mass="11632">MKAALVFAGSGPIVILTSYPSLSDPGLLRTLKAHGVGKFIAYELPLDIVAARYGGHFQVVMNDARDSDDLRVLDVNGDRAFRLFRFSELGPPVMHDDDPSDRSETAA</sequence>
<protein>
    <recommendedName>
        <fullName evidence="3">Cytosolic protein</fullName>
    </recommendedName>
</protein>
<name>A0A512BZK6_9HYPH</name>
<organism evidence="1 2">
    <name type="scientific">Microvirga aerophila</name>
    <dbReference type="NCBI Taxonomy" id="670291"/>
    <lineage>
        <taxon>Bacteria</taxon>
        <taxon>Pseudomonadati</taxon>
        <taxon>Pseudomonadota</taxon>
        <taxon>Alphaproteobacteria</taxon>
        <taxon>Hyphomicrobiales</taxon>
        <taxon>Methylobacteriaceae</taxon>
        <taxon>Microvirga</taxon>
    </lineage>
</organism>
<keyword evidence="2" id="KW-1185">Reference proteome</keyword>
<evidence type="ECO:0000313" key="2">
    <source>
        <dbReference type="Proteomes" id="UP000321085"/>
    </source>
</evidence>
<reference evidence="1 2" key="1">
    <citation type="submission" date="2019-07" db="EMBL/GenBank/DDBJ databases">
        <title>Whole genome shotgun sequence of Microvirga aerophila NBRC 106136.</title>
        <authorList>
            <person name="Hosoyama A."/>
            <person name="Uohara A."/>
            <person name="Ohji S."/>
            <person name="Ichikawa N."/>
        </authorList>
    </citation>
    <scope>NUCLEOTIDE SEQUENCE [LARGE SCALE GENOMIC DNA]</scope>
    <source>
        <strain evidence="1 2">NBRC 106136</strain>
    </source>
</reference>